<dbReference type="Gene3D" id="1.25.70.10">
    <property type="entry name" value="Transcription termination factor 3, mitochondrial"/>
    <property type="match status" value="2"/>
</dbReference>
<evidence type="ECO:0000256" key="2">
    <source>
        <dbReference type="ARBA" id="ARBA00022472"/>
    </source>
</evidence>
<name>A0A4P1REH9_LUPAN</name>
<dbReference type="PANTHER" id="PTHR13068">
    <property type="entry name" value="CGI-12 PROTEIN-RELATED"/>
    <property type="match status" value="1"/>
</dbReference>
<evidence type="ECO:0000256" key="1">
    <source>
        <dbReference type="ARBA" id="ARBA00007692"/>
    </source>
</evidence>
<dbReference type="GO" id="GO:0009507">
    <property type="term" value="C:chloroplast"/>
    <property type="evidence" value="ECO:0007669"/>
    <property type="project" value="EnsemblPlants"/>
</dbReference>
<dbReference type="Pfam" id="PF02536">
    <property type="entry name" value="mTERF"/>
    <property type="match status" value="2"/>
</dbReference>
<keyword evidence="2" id="KW-0806">Transcription termination</keyword>
<keyword evidence="3" id="KW-0809">Transit peptide</keyword>
<reference evidence="4 5" key="1">
    <citation type="journal article" date="2017" name="Plant Biotechnol. J.">
        <title>A comprehensive draft genome sequence for lupin (Lupinus angustifolius), an emerging health food: insights into plant-microbe interactions and legume evolution.</title>
        <authorList>
            <person name="Hane J.K."/>
            <person name="Ming Y."/>
            <person name="Kamphuis L.G."/>
            <person name="Nelson M.N."/>
            <person name="Garg G."/>
            <person name="Atkins C.A."/>
            <person name="Bayer P.E."/>
            <person name="Bravo A."/>
            <person name="Bringans S."/>
            <person name="Cannon S."/>
            <person name="Edwards D."/>
            <person name="Foley R."/>
            <person name="Gao L.L."/>
            <person name="Harrison M.J."/>
            <person name="Huang W."/>
            <person name="Hurgobin B."/>
            <person name="Li S."/>
            <person name="Liu C.W."/>
            <person name="McGrath A."/>
            <person name="Morahan G."/>
            <person name="Murray J."/>
            <person name="Weller J."/>
            <person name="Jian J."/>
            <person name="Singh K.B."/>
        </authorList>
    </citation>
    <scope>NUCLEOTIDE SEQUENCE [LARGE SCALE GENOMIC DNA]</scope>
    <source>
        <strain evidence="5">cv. Tanjil</strain>
        <tissue evidence="4">Whole plant</tissue>
    </source>
</reference>
<organism evidence="4 5">
    <name type="scientific">Lupinus angustifolius</name>
    <name type="common">Narrow-leaved blue lupine</name>
    <dbReference type="NCBI Taxonomy" id="3871"/>
    <lineage>
        <taxon>Eukaryota</taxon>
        <taxon>Viridiplantae</taxon>
        <taxon>Streptophyta</taxon>
        <taxon>Embryophyta</taxon>
        <taxon>Tracheophyta</taxon>
        <taxon>Spermatophyta</taxon>
        <taxon>Magnoliopsida</taxon>
        <taxon>eudicotyledons</taxon>
        <taxon>Gunneridae</taxon>
        <taxon>Pentapetalae</taxon>
        <taxon>rosids</taxon>
        <taxon>fabids</taxon>
        <taxon>Fabales</taxon>
        <taxon>Fabaceae</taxon>
        <taxon>Papilionoideae</taxon>
        <taxon>50 kb inversion clade</taxon>
        <taxon>genistoids sensu lato</taxon>
        <taxon>core genistoids</taxon>
        <taxon>Genisteae</taxon>
        <taxon>Lupinus</taxon>
    </lineage>
</organism>
<dbReference type="AlphaFoldDB" id="A0A4P1REH9"/>
<dbReference type="GO" id="GO:0003676">
    <property type="term" value="F:nucleic acid binding"/>
    <property type="evidence" value="ECO:0007669"/>
    <property type="project" value="InterPro"/>
</dbReference>
<accession>A0A4P1REH9</accession>
<protein>
    <submittedName>
        <fullName evidence="4">Uncharacterized protein</fullName>
    </submittedName>
</protein>
<dbReference type="STRING" id="3871.A0A4P1REH9"/>
<evidence type="ECO:0000313" key="4">
    <source>
        <dbReference type="EMBL" id="OIW09317.1"/>
    </source>
</evidence>
<dbReference type="PANTHER" id="PTHR13068:SF3">
    <property type="entry name" value="MITOCHONDRIAL TRANSCRIPTION TERMINATION FACTOR FAMILY PROTEIN"/>
    <property type="match status" value="1"/>
</dbReference>
<keyword evidence="2" id="KW-0805">Transcription regulation</keyword>
<dbReference type="InterPro" id="IPR038538">
    <property type="entry name" value="MTERF_sf"/>
</dbReference>
<dbReference type="Proteomes" id="UP000188354">
    <property type="component" value="Chromosome LG06"/>
</dbReference>
<evidence type="ECO:0000256" key="3">
    <source>
        <dbReference type="ARBA" id="ARBA00022946"/>
    </source>
</evidence>
<dbReference type="GO" id="GO:0006353">
    <property type="term" value="P:DNA-templated transcription termination"/>
    <property type="evidence" value="ECO:0007669"/>
    <property type="project" value="UniProtKB-KW"/>
</dbReference>
<dbReference type="EMBL" id="CM007366">
    <property type="protein sequence ID" value="OIW09317.1"/>
    <property type="molecule type" value="Genomic_DNA"/>
</dbReference>
<comment type="similarity">
    <text evidence="1">Belongs to the mTERF family.</text>
</comment>
<keyword evidence="2" id="KW-0804">Transcription</keyword>
<dbReference type="SMART" id="SM00733">
    <property type="entry name" value="Mterf"/>
    <property type="match status" value="12"/>
</dbReference>
<keyword evidence="5" id="KW-1185">Reference proteome</keyword>
<evidence type="ECO:0000313" key="5">
    <source>
        <dbReference type="Proteomes" id="UP000188354"/>
    </source>
</evidence>
<gene>
    <name evidence="4" type="ORF">TanjilG_01288</name>
</gene>
<dbReference type="Gramene" id="OIW09317">
    <property type="protein sequence ID" value="OIW09317"/>
    <property type="gene ID" value="TanjilG_01288"/>
</dbReference>
<dbReference type="InterPro" id="IPR003690">
    <property type="entry name" value="MTERF"/>
</dbReference>
<sequence>MNTITMFTKFLQIHTTIPFLPLPPFPHHNNSNNSFLIFKHNPQFQFQFHYYETRRRRRRRRNGHCCRCDGSSELEVQEARKAVSTFLQELGVSEEDSISIASKSPSYLNMLMDGVRDLDQLSSIIQQEEEEEEEQNLKDKIIHIATQKGDKGKVAYLESLGFTLSSSMNVARYLSAETLPSLIHKVTSMKLLFFNSHSHHNQDFLIKNIRRMMLYLSISIDDDLQHTLSFFAKVEARRGGLKMLSSKDSAFNYLIESFPRLLLLSVDDHMMHTVEFLENIGIPRVHISYMILCFPPILLWNLRVLKNRVLALKEIDLVDGDYIRLLLNYPWVLSTSIQENYEEIPKTLLDRAIQSQPHLLACSTSKLKLMVDQFAELGVISKRLDRVITKSPQLLLLNLKDFLKIVLFFENMGFDGENIGRILARCPEIFATSIDKTLQRKIEFLCGIGVSETYLARVIRKYPELLVYDTDNTLPHRIMYLMKLGLSEKDIAFMVRTFSPLLGYSIEEVLRPKIEFLVNSMGRPIVLFFENMGFDGENIGRILARCPEIFATSIDKTLQRKIEFLCGIGVSETYLARVIRKYPELLVYDTDNTLPHRIMYLMKLGLSEKDIAFMVRTFSPLLGYSIEEVLRPKIEFLVNSMGRPVRDVVGYPRYFSYSLEKKIKPRYWVLKERNIKCSLKDMLGKNDEEFAAEFMCHLASHDGL</sequence>
<proteinExistence type="inferred from homology"/>